<dbReference type="AlphaFoldDB" id="X1JCL2"/>
<gene>
    <name evidence="1" type="ORF">S03H2_70218</name>
</gene>
<comment type="caution">
    <text evidence="1">The sequence shown here is derived from an EMBL/GenBank/DDBJ whole genome shotgun (WGS) entry which is preliminary data.</text>
</comment>
<accession>X1JCL2</accession>
<proteinExistence type="predicted"/>
<protein>
    <submittedName>
        <fullName evidence="1">Uncharacterized protein</fullName>
    </submittedName>
</protein>
<evidence type="ECO:0000313" key="1">
    <source>
        <dbReference type="EMBL" id="GAH91727.1"/>
    </source>
</evidence>
<reference evidence="1" key="1">
    <citation type="journal article" date="2014" name="Front. Microbiol.">
        <title>High frequency of phylogenetically diverse reductive dehalogenase-homologous genes in deep subseafloor sedimentary metagenomes.</title>
        <authorList>
            <person name="Kawai M."/>
            <person name="Futagami T."/>
            <person name="Toyoda A."/>
            <person name="Takaki Y."/>
            <person name="Nishi S."/>
            <person name="Hori S."/>
            <person name="Arai W."/>
            <person name="Tsubouchi T."/>
            <person name="Morono Y."/>
            <person name="Uchiyama I."/>
            <person name="Ito T."/>
            <person name="Fujiyama A."/>
            <person name="Inagaki F."/>
            <person name="Takami H."/>
        </authorList>
    </citation>
    <scope>NUCLEOTIDE SEQUENCE</scope>
    <source>
        <strain evidence="1">Expedition CK06-06</strain>
    </source>
</reference>
<name>X1JCL2_9ZZZZ</name>
<dbReference type="EMBL" id="BARU01046600">
    <property type="protein sequence ID" value="GAH91727.1"/>
    <property type="molecule type" value="Genomic_DNA"/>
</dbReference>
<sequence length="64" mass="7298">MPIYELIKESYYLDKIQAAKEGLAKIAETEDFDIGKTISIKGLFTRKRGISRIEELSDVLKSFS</sequence>
<organism evidence="1">
    <name type="scientific">marine sediment metagenome</name>
    <dbReference type="NCBI Taxonomy" id="412755"/>
    <lineage>
        <taxon>unclassified sequences</taxon>
        <taxon>metagenomes</taxon>
        <taxon>ecological metagenomes</taxon>
    </lineage>
</organism>